<protein>
    <submittedName>
        <fullName evidence="1">Uncharacterized protein</fullName>
    </submittedName>
</protein>
<dbReference type="Proteomes" id="UP001162164">
    <property type="component" value="Unassembled WGS sequence"/>
</dbReference>
<gene>
    <name evidence="1" type="ORF">NQ317_008613</name>
</gene>
<evidence type="ECO:0000313" key="2">
    <source>
        <dbReference type="Proteomes" id="UP001162164"/>
    </source>
</evidence>
<evidence type="ECO:0000313" key="1">
    <source>
        <dbReference type="EMBL" id="KAJ8956471.1"/>
    </source>
</evidence>
<organism evidence="1 2">
    <name type="scientific">Molorchus minor</name>
    <dbReference type="NCBI Taxonomy" id="1323400"/>
    <lineage>
        <taxon>Eukaryota</taxon>
        <taxon>Metazoa</taxon>
        <taxon>Ecdysozoa</taxon>
        <taxon>Arthropoda</taxon>
        <taxon>Hexapoda</taxon>
        <taxon>Insecta</taxon>
        <taxon>Pterygota</taxon>
        <taxon>Neoptera</taxon>
        <taxon>Endopterygota</taxon>
        <taxon>Coleoptera</taxon>
        <taxon>Polyphaga</taxon>
        <taxon>Cucujiformia</taxon>
        <taxon>Chrysomeloidea</taxon>
        <taxon>Cerambycidae</taxon>
        <taxon>Lamiinae</taxon>
        <taxon>Monochamini</taxon>
        <taxon>Molorchus</taxon>
    </lineage>
</organism>
<accession>A0ABQ9ISA5</accession>
<keyword evidence="2" id="KW-1185">Reference proteome</keyword>
<comment type="caution">
    <text evidence="1">The sequence shown here is derived from an EMBL/GenBank/DDBJ whole genome shotgun (WGS) entry which is preliminary data.</text>
</comment>
<name>A0ABQ9ISA5_9CUCU</name>
<dbReference type="EMBL" id="JAPWTJ010003451">
    <property type="protein sequence ID" value="KAJ8956471.1"/>
    <property type="molecule type" value="Genomic_DNA"/>
</dbReference>
<sequence>MVNGIFEEKNILREEDNVEIMSCYRIGNVKAGSKKPRPIMLKFMSSYHRNIVFYNKKNLKGSKLTVSEDLTNTRYKLLLKTKDKIGKDNVWSQDGNIHIKYNGQKYVIKTEMELEEFIGRQDM</sequence>
<proteinExistence type="predicted"/>
<reference evidence="1" key="1">
    <citation type="journal article" date="2023" name="Insect Mol. Biol.">
        <title>Genome sequencing provides insights into the evolution of gene families encoding plant cell wall-degrading enzymes in longhorned beetles.</title>
        <authorList>
            <person name="Shin N.R."/>
            <person name="Okamura Y."/>
            <person name="Kirsch R."/>
            <person name="Pauchet Y."/>
        </authorList>
    </citation>
    <scope>NUCLEOTIDE SEQUENCE</scope>
    <source>
        <strain evidence="1">MMC_N1</strain>
    </source>
</reference>